<comment type="caution">
    <text evidence="1">The sequence shown here is derived from an EMBL/GenBank/DDBJ whole genome shotgun (WGS) entry which is preliminary data.</text>
</comment>
<accession>A0ACC0EJI8</accession>
<sequence length="211" mass="23949">MNQREIAELYTTISILCDSGLNMVTGSEASVHRSNSSIHQSKELPVSLKRSVDEIMGRVKNEMVGNDPRPRRTPISGTARTMPRSTSLRGWAWIRQWAQSIPLRQQQAKGKKMRMRSWLTSSHPSSTQPNQYILYNNSHSLINITNTFVHRHHPICGSVVHPASLVPVIFIPHDSLRSPCRVQSDFLRSSYTHTSSRVHCLHISRNTIASY</sequence>
<reference evidence="2" key="2">
    <citation type="journal article" date="2018" name="Mol. Plant Microbe Interact.">
        <title>Genome sequence resources for the wheat stripe rust pathogen (Puccinia striiformis f. sp. tritici) and the barley stripe rust pathogen (Puccinia striiformis f. sp. hordei).</title>
        <authorList>
            <person name="Xia C."/>
            <person name="Wang M."/>
            <person name="Yin C."/>
            <person name="Cornejo O.E."/>
            <person name="Hulbert S.H."/>
            <person name="Chen X."/>
        </authorList>
    </citation>
    <scope>NUCLEOTIDE SEQUENCE [LARGE SCALE GENOMIC DNA]</scope>
    <source>
        <strain evidence="2">93-210</strain>
    </source>
</reference>
<dbReference type="Proteomes" id="UP001060170">
    <property type="component" value="Chromosome 6"/>
</dbReference>
<evidence type="ECO:0000313" key="2">
    <source>
        <dbReference type="Proteomes" id="UP001060170"/>
    </source>
</evidence>
<reference evidence="1 2" key="3">
    <citation type="journal article" date="2022" name="Microbiol. Spectr.">
        <title>Folding features and dynamics of 3D genome architecture in plant fungal pathogens.</title>
        <authorList>
            <person name="Xia C."/>
        </authorList>
    </citation>
    <scope>NUCLEOTIDE SEQUENCE [LARGE SCALE GENOMIC DNA]</scope>
    <source>
        <strain evidence="1 2">93-210</strain>
    </source>
</reference>
<organism evidence="1 2">
    <name type="scientific">Puccinia striiformis f. sp. tritici</name>
    <dbReference type="NCBI Taxonomy" id="168172"/>
    <lineage>
        <taxon>Eukaryota</taxon>
        <taxon>Fungi</taxon>
        <taxon>Dikarya</taxon>
        <taxon>Basidiomycota</taxon>
        <taxon>Pucciniomycotina</taxon>
        <taxon>Pucciniomycetes</taxon>
        <taxon>Pucciniales</taxon>
        <taxon>Pucciniaceae</taxon>
        <taxon>Puccinia</taxon>
    </lineage>
</organism>
<dbReference type="EMBL" id="CM045870">
    <property type="protein sequence ID" value="KAI7953591.1"/>
    <property type="molecule type" value="Genomic_DNA"/>
</dbReference>
<protein>
    <submittedName>
        <fullName evidence="1">Uncharacterized protein</fullName>
    </submittedName>
</protein>
<reference evidence="2" key="1">
    <citation type="journal article" date="2018" name="BMC Genomics">
        <title>Genomic insights into host adaptation between the wheat stripe rust pathogen (Puccinia striiformis f. sp. tritici) and the barley stripe rust pathogen (Puccinia striiformis f. sp. hordei).</title>
        <authorList>
            <person name="Xia C."/>
            <person name="Wang M."/>
            <person name="Yin C."/>
            <person name="Cornejo O.E."/>
            <person name="Hulbert S.H."/>
            <person name="Chen X."/>
        </authorList>
    </citation>
    <scope>NUCLEOTIDE SEQUENCE [LARGE SCALE GENOMIC DNA]</scope>
    <source>
        <strain evidence="2">93-210</strain>
    </source>
</reference>
<proteinExistence type="predicted"/>
<name>A0ACC0EJI8_9BASI</name>
<keyword evidence="2" id="KW-1185">Reference proteome</keyword>
<gene>
    <name evidence="1" type="ORF">MJO28_006138</name>
</gene>
<evidence type="ECO:0000313" key="1">
    <source>
        <dbReference type="EMBL" id="KAI7953591.1"/>
    </source>
</evidence>